<organism evidence="15 16">
    <name type="scientific">Tritrichomonas foetus</name>
    <dbReference type="NCBI Taxonomy" id="1144522"/>
    <lineage>
        <taxon>Eukaryota</taxon>
        <taxon>Metamonada</taxon>
        <taxon>Parabasalia</taxon>
        <taxon>Tritrichomonadida</taxon>
        <taxon>Tritrichomonadidae</taxon>
        <taxon>Tritrichomonas</taxon>
    </lineage>
</organism>
<evidence type="ECO:0000256" key="5">
    <source>
        <dbReference type="ARBA" id="ARBA00022695"/>
    </source>
</evidence>
<evidence type="ECO:0000256" key="6">
    <source>
        <dbReference type="ARBA" id="ARBA00022705"/>
    </source>
</evidence>
<name>A0A1J4J3E9_9EUKA</name>
<dbReference type="GO" id="GO:0003684">
    <property type="term" value="F:damaged DNA binding"/>
    <property type="evidence" value="ECO:0007669"/>
    <property type="project" value="InterPro"/>
</dbReference>
<evidence type="ECO:0000256" key="2">
    <source>
        <dbReference type="ARBA" id="ARBA00012417"/>
    </source>
</evidence>
<accession>A0A1J4J3E9</accession>
<keyword evidence="10" id="KW-0239">DNA-directed DNA polymerase</keyword>
<dbReference type="Pfam" id="PF11798">
    <property type="entry name" value="IMS_HHH"/>
    <property type="match status" value="1"/>
</dbReference>
<dbReference type="GO" id="GO:0006281">
    <property type="term" value="P:DNA repair"/>
    <property type="evidence" value="ECO:0007669"/>
    <property type="project" value="UniProtKB-KW"/>
</dbReference>
<evidence type="ECO:0000256" key="12">
    <source>
        <dbReference type="ARBA" id="ARBA00049244"/>
    </source>
</evidence>
<evidence type="ECO:0000256" key="7">
    <source>
        <dbReference type="ARBA" id="ARBA00022723"/>
    </source>
</evidence>
<dbReference type="Pfam" id="PF00817">
    <property type="entry name" value="IMS"/>
    <property type="match status" value="1"/>
</dbReference>
<comment type="similarity">
    <text evidence="1">Belongs to the DNA polymerase type-Y family.</text>
</comment>
<dbReference type="PANTHER" id="PTHR11076:SF33">
    <property type="entry name" value="DNA POLYMERASE KAPPA"/>
    <property type="match status" value="1"/>
</dbReference>
<keyword evidence="4" id="KW-0808">Transferase</keyword>
<evidence type="ECO:0000256" key="9">
    <source>
        <dbReference type="ARBA" id="ARBA00022842"/>
    </source>
</evidence>
<evidence type="ECO:0000256" key="3">
    <source>
        <dbReference type="ARBA" id="ARBA00016178"/>
    </source>
</evidence>
<dbReference type="FunFam" id="3.30.1490.100:FF:000004">
    <property type="entry name" value="DNA polymerase IV"/>
    <property type="match status" value="1"/>
</dbReference>
<evidence type="ECO:0000256" key="11">
    <source>
        <dbReference type="ARBA" id="ARBA00023204"/>
    </source>
</evidence>
<dbReference type="EC" id="2.7.7.7" evidence="2"/>
<dbReference type="GO" id="GO:0006260">
    <property type="term" value="P:DNA replication"/>
    <property type="evidence" value="ECO:0007669"/>
    <property type="project" value="UniProtKB-KW"/>
</dbReference>
<keyword evidence="16" id="KW-1185">Reference proteome</keyword>
<evidence type="ECO:0000313" key="15">
    <source>
        <dbReference type="EMBL" id="OHS93265.1"/>
    </source>
</evidence>
<evidence type="ECO:0000259" key="14">
    <source>
        <dbReference type="PROSITE" id="PS50173"/>
    </source>
</evidence>
<dbReference type="Proteomes" id="UP000179807">
    <property type="component" value="Unassembled WGS sequence"/>
</dbReference>
<keyword evidence="13" id="KW-0175">Coiled coil</keyword>
<proteinExistence type="inferred from homology"/>
<dbReference type="AlphaFoldDB" id="A0A1J4J3E9"/>
<feature type="domain" description="UmuC" evidence="14">
    <location>
        <begin position="92"/>
        <end position="275"/>
    </location>
</feature>
<dbReference type="Gene3D" id="3.30.1490.100">
    <property type="entry name" value="DNA polymerase, Y-family, little finger domain"/>
    <property type="match status" value="1"/>
</dbReference>
<dbReference type="Gene3D" id="1.10.150.20">
    <property type="entry name" value="5' to 3' exonuclease, C-terminal subdomain"/>
    <property type="match status" value="1"/>
</dbReference>
<comment type="catalytic activity">
    <reaction evidence="12">
        <text>DNA(n) + a 2'-deoxyribonucleoside 5'-triphosphate = DNA(n+1) + diphosphate</text>
        <dbReference type="Rhea" id="RHEA:22508"/>
        <dbReference type="Rhea" id="RHEA-COMP:17339"/>
        <dbReference type="Rhea" id="RHEA-COMP:17340"/>
        <dbReference type="ChEBI" id="CHEBI:33019"/>
        <dbReference type="ChEBI" id="CHEBI:61560"/>
        <dbReference type="ChEBI" id="CHEBI:173112"/>
        <dbReference type="EC" id="2.7.7.7"/>
    </reaction>
</comment>
<dbReference type="OrthoDB" id="1747274at2759"/>
<evidence type="ECO:0000256" key="8">
    <source>
        <dbReference type="ARBA" id="ARBA00022763"/>
    </source>
</evidence>
<dbReference type="GO" id="GO:0046872">
    <property type="term" value="F:metal ion binding"/>
    <property type="evidence" value="ECO:0007669"/>
    <property type="project" value="UniProtKB-KW"/>
</dbReference>
<dbReference type="InterPro" id="IPR043128">
    <property type="entry name" value="Rev_trsase/Diguanyl_cyclase"/>
</dbReference>
<dbReference type="GO" id="GO:0003887">
    <property type="term" value="F:DNA-directed DNA polymerase activity"/>
    <property type="evidence" value="ECO:0007669"/>
    <property type="project" value="UniProtKB-KW"/>
</dbReference>
<keyword evidence="5" id="KW-0548">Nucleotidyltransferase</keyword>
<keyword evidence="6" id="KW-0235">DNA replication</keyword>
<dbReference type="EMBL" id="MLAK01001416">
    <property type="protein sequence ID" value="OHS93265.1"/>
    <property type="molecule type" value="Genomic_DNA"/>
</dbReference>
<dbReference type="GeneID" id="94847897"/>
<dbReference type="InterPro" id="IPR001126">
    <property type="entry name" value="UmuC"/>
</dbReference>
<dbReference type="InterPro" id="IPR017961">
    <property type="entry name" value="DNA_pol_Y-fam_little_finger"/>
</dbReference>
<sequence>MEKVSDNLIYNPMKAGLSSVDKDEISKKIVEASKHTKYFAKQTKKSKELEKGVEDLQKKLKNATKSQLDLAKLKVDAYITALTKKRKLNTTIFHADLDSFFASVEELDDPSLKGIPFAVGGSNEQGICSTSSYEARKFGVRSGMAVFIALKLCPNLKIVPSHRERYIEMSEQVQSLFTNYDSKFTSFGLDEAAMNVTQKIEETGKTAIELAQELQKAVYEKTKLTISIGIALTYQLAKIASDINKPNGIYEIPNDPDEVDKFIWNLPIRKVPGIGGVTEKKLNGINVLKMSDVYEHRAEIWFLFREAFCSFLFSSLVGVTYEPKVEDAKSISKEETFKPTSDLVFLLERVENMCEKLALKIQRGRINCKTVTVKFKTSTFQEITRALTLDQYTSSISSIRDAAVKILMDEHNQKHHSLRLIGVRVSNLVYPGQKIQKSLTDWVIKGQTVYTQNQKTSAVVQVNEIDTSLPEETNLIEIEKTTIESDNLPDQSKNIIKGIEKYFTQSFLEEQKMKEKQCSKWQSSSLKKKEIKKDNKITLSTYFDKNDEK</sequence>
<dbReference type="InterPro" id="IPR024728">
    <property type="entry name" value="PolY_HhH_motif"/>
</dbReference>
<dbReference type="Gene3D" id="3.30.70.270">
    <property type="match status" value="1"/>
</dbReference>
<evidence type="ECO:0000313" key="16">
    <source>
        <dbReference type="Proteomes" id="UP000179807"/>
    </source>
</evidence>
<keyword evidence="9" id="KW-0460">Magnesium</keyword>
<dbReference type="InterPro" id="IPR050116">
    <property type="entry name" value="DNA_polymerase-Y"/>
</dbReference>
<dbReference type="PANTHER" id="PTHR11076">
    <property type="entry name" value="DNA REPAIR POLYMERASE UMUC / TRANSFERASE FAMILY MEMBER"/>
    <property type="match status" value="1"/>
</dbReference>
<dbReference type="Gene3D" id="3.40.1170.60">
    <property type="match status" value="1"/>
</dbReference>
<dbReference type="VEuPathDB" id="TrichDB:TRFO_40421"/>
<evidence type="ECO:0000256" key="1">
    <source>
        <dbReference type="ARBA" id="ARBA00010945"/>
    </source>
</evidence>
<dbReference type="GO" id="GO:0042276">
    <property type="term" value="P:error-prone translesion synthesis"/>
    <property type="evidence" value="ECO:0007669"/>
    <property type="project" value="TreeGrafter"/>
</dbReference>
<dbReference type="SUPFAM" id="SSF56672">
    <property type="entry name" value="DNA/RNA polymerases"/>
    <property type="match status" value="1"/>
</dbReference>
<dbReference type="Gene3D" id="1.10.150.810">
    <property type="match status" value="1"/>
</dbReference>
<dbReference type="NCBIfam" id="NF002677">
    <property type="entry name" value="PRK02406.1"/>
    <property type="match status" value="1"/>
</dbReference>
<dbReference type="CDD" id="cd03586">
    <property type="entry name" value="PolY_Pol_IV_kappa"/>
    <property type="match status" value="1"/>
</dbReference>
<comment type="caution">
    <text evidence="15">The sequence shown here is derived from an EMBL/GenBank/DDBJ whole genome shotgun (WGS) entry which is preliminary data.</text>
</comment>
<dbReference type="RefSeq" id="XP_068346402.1">
    <property type="nucleotide sequence ID" value="XM_068513193.1"/>
</dbReference>
<keyword evidence="11" id="KW-0234">DNA repair</keyword>
<evidence type="ECO:0000256" key="10">
    <source>
        <dbReference type="ARBA" id="ARBA00022932"/>
    </source>
</evidence>
<feature type="coiled-coil region" evidence="13">
    <location>
        <begin position="39"/>
        <end position="66"/>
    </location>
</feature>
<dbReference type="PROSITE" id="PS50173">
    <property type="entry name" value="UMUC"/>
    <property type="match status" value="1"/>
</dbReference>
<dbReference type="Pfam" id="PF11799">
    <property type="entry name" value="IMS_C"/>
    <property type="match status" value="1"/>
</dbReference>
<dbReference type="InterPro" id="IPR022880">
    <property type="entry name" value="DNApol_IV"/>
</dbReference>
<evidence type="ECO:0000256" key="13">
    <source>
        <dbReference type="SAM" id="Coils"/>
    </source>
</evidence>
<gene>
    <name evidence="15" type="ORF">TRFO_40421</name>
</gene>
<dbReference type="GO" id="GO:0005634">
    <property type="term" value="C:nucleus"/>
    <property type="evidence" value="ECO:0007669"/>
    <property type="project" value="TreeGrafter"/>
</dbReference>
<dbReference type="InterPro" id="IPR036775">
    <property type="entry name" value="DNA_pol_Y-fam_lit_finger_sf"/>
</dbReference>
<evidence type="ECO:0000256" key="4">
    <source>
        <dbReference type="ARBA" id="ARBA00022679"/>
    </source>
</evidence>
<keyword evidence="7" id="KW-0479">Metal-binding</keyword>
<keyword evidence="8" id="KW-0227">DNA damage</keyword>
<protein>
    <recommendedName>
        <fullName evidence="3">DNA polymerase kappa</fullName>
        <ecNumber evidence="2">2.7.7.7</ecNumber>
    </recommendedName>
</protein>
<reference evidence="15" key="1">
    <citation type="submission" date="2016-10" db="EMBL/GenBank/DDBJ databases">
        <authorList>
            <person name="Benchimol M."/>
            <person name="Almeida L.G."/>
            <person name="Vasconcelos A.T."/>
            <person name="Perreira-Neves A."/>
            <person name="Rosa I.A."/>
            <person name="Tasca T."/>
            <person name="Bogo M.R."/>
            <person name="de Souza W."/>
        </authorList>
    </citation>
    <scope>NUCLEOTIDE SEQUENCE [LARGE SCALE GENOMIC DNA]</scope>
    <source>
        <strain evidence="15">K</strain>
    </source>
</reference>
<dbReference type="HAMAP" id="MF_01113">
    <property type="entry name" value="DNApol_IV"/>
    <property type="match status" value="1"/>
</dbReference>
<dbReference type="InterPro" id="IPR043502">
    <property type="entry name" value="DNA/RNA_pol_sf"/>
</dbReference>
<dbReference type="SUPFAM" id="SSF100879">
    <property type="entry name" value="Lesion bypass DNA polymerase (Y-family), little finger domain"/>
    <property type="match status" value="1"/>
</dbReference>